<name>A0AAD9YZW0_9LECA</name>
<sequence>MSTKTEVDTLERNFNQLSKRYTQQEKSAKDLIEADQSDILSCLRDGLTSVQAAIQDIKGPQNRTIEPEDDLLISLDFVSFEQPRMPGSFITELEVPDGSIVPCTRDIVVLREWCAEINESFTKLAVSADRQLEDVMEMQLAATEFQDELERLQEEVGETTKSAQSAVMHTRESLNSKKAEREGAQSRLSTVASELNGVEEEINDNKDHRKILKVAKYGALVVSPFFLPALGVAAGMQVGGMVLKDKKQDLVSQKNRVNLEHEAVKTEICSLEEQNKELEAVLQGHKKLSTRCGKLTEQAKHSKKELVCKANDYQALKEAAGSFLLWTEALHHRAELLEDFDDGDHLGQMALRLVDDLSKCKQREVNAICQPLQALLLDGKSGPDGAFLLIDI</sequence>
<reference evidence="2" key="1">
    <citation type="submission" date="2022-11" db="EMBL/GenBank/DDBJ databases">
        <title>Chromosomal genome sequence assembly and mating type (MAT) locus characterization of the leprose asexual lichenized fungus Lepraria neglecta (Nyl.) Erichsen.</title>
        <authorList>
            <person name="Allen J.L."/>
            <person name="Pfeffer B."/>
        </authorList>
    </citation>
    <scope>NUCLEOTIDE SEQUENCE</scope>
    <source>
        <strain evidence="2">Allen 5258</strain>
    </source>
</reference>
<comment type="caution">
    <text evidence="2">The sequence shown here is derived from an EMBL/GenBank/DDBJ whole genome shotgun (WGS) entry which is preliminary data.</text>
</comment>
<feature type="compositionally biased region" description="Basic and acidic residues" evidence="1">
    <location>
        <begin position="169"/>
        <end position="184"/>
    </location>
</feature>
<organism evidence="2 3">
    <name type="scientific">Lepraria neglecta</name>
    <dbReference type="NCBI Taxonomy" id="209136"/>
    <lineage>
        <taxon>Eukaryota</taxon>
        <taxon>Fungi</taxon>
        <taxon>Dikarya</taxon>
        <taxon>Ascomycota</taxon>
        <taxon>Pezizomycotina</taxon>
        <taxon>Lecanoromycetes</taxon>
        <taxon>OSLEUM clade</taxon>
        <taxon>Lecanoromycetidae</taxon>
        <taxon>Lecanorales</taxon>
        <taxon>Lecanorineae</taxon>
        <taxon>Stereocaulaceae</taxon>
        <taxon>Lepraria</taxon>
    </lineage>
</organism>
<dbReference type="EMBL" id="JASNWA010000011">
    <property type="protein sequence ID" value="KAK3166823.1"/>
    <property type="molecule type" value="Genomic_DNA"/>
</dbReference>
<dbReference type="Proteomes" id="UP001276659">
    <property type="component" value="Unassembled WGS sequence"/>
</dbReference>
<gene>
    <name evidence="2" type="ORF">OEA41_009948</name>
</gene>
<evidence type="ECO:0000313" key="3">
    <source>
        <dbReference type="Proteomes" id="UP001276659"/>
    </source>
</evidence>
<proteinExistence type="predicted"/>
<evidence type="ECO:0000256" key="1">
    <source>
        <dbReference type="SAM" id="MobiDB-lite"/>
    </source>
</evidence>
<evidence type="ECO:0000313" key="2">
    <source>
        <dbReference type="EMBL" id="KAK3166823.1"/>
    </source>
</evidence>
<dbReference type="SUPFAM" id="SSF58100">
    <property type="entry name" value="Bacterial hemolysins"/>
    <property type="match status" value="1"/>
</dbReference>
<protein>
    <submittedName>
        <fullName evidence="2">Uncharacterized protein</fullName>
    </submittedName>
</protein>
<feature type="region of interest" description="Disordered" evidence="1">
    <location>
        <begin position="156"/>
        <end position="190"/>
    </location>
</feature>
<keyword evidence="3" id="KW-1185">Reference proteome</keyword>
<accession>A0AAD9YZW0</accession>
<dbReference type="AlphaFoldDB" id="A0AAD9YZW0"/>